<feature type="non-terminal residue" evidence="1">
    <location>
        <position position="1"/>
    </location>
</feature>
<dbReference type="SUPFAM" id="SSF53335">
    <property type="entry name" value="S-adenosyl-L-methionine-dependent methyltransferases"/>
    <property type="match status" value="1"/>
</dbReference>
<dbReference type="AlphaFoldDB" id="X1DEG2"/>
<protein>
    <recommendedName>
        <fullName evidence="2">Methyltransferase type 11 domain-containing protein</fullName>
    </recommendedName>
</protein>
<reference evidence="1" key="1">
    <citation type="journal article" date="2014" name="Front. Microbiol.">
        <title>High frequency of phylogenetically diverse reductive dehalogenase-homologous genes in deep subseafloor sedimentary metagenomes.</title>
        <authorList>
            <person name="Kawai M."/>
            <person name="Futagami T."/>
            <person name="Toyoda A."/>
            <person name="Takaki Y."/>
            <person name="Nishi S."/>
            <person name="Hori S."/>
            <person name="Arai W."/>
            <person name="Tsubouchi T."/>
            <person name="Morono Y."/>
            <person name="Uchiyama I."/>
            <person name="Ito T."/>
            <person name="Fujiyama A."/>
            <person name="Inagaki F."/>
            <person name="Takami H."/>
        </authorList>
    </citation>
    <scope>NUCLEOTIDE SEQUENCE</scope>
    <source>
        <strain evidence="1">Expedition CK06-06</strain>
    </source>
</reference>
<sequence length="111" mass="12985">DINKRLIDMGIEVLRLDLRVMDGAKLSFKDKTYDLVGYMNTLFEYEPSICKKFVAEGLRVARKWVEFDTADRTDYCPAPSKKQIHEWLGEKIVVDVDLSQKRRLYIARLAN</sequence>
<dbReference type="EMBL" id="BARU01004104">
    <property type="protein sequence ID" value="GAH18582.1"/>
    <property type="molecule type" value="Genomic_DNA"/>
</dbReference>
<accession>X1DEG2</accession>
<gene>
    <name evidence="1" type="ORF">S03H2_08441</name>
</gene>
<name>X1DEG2_9ZZZZ</name>
<comment type="caution">
    <text evidence="1">The sequence shown here is derived from an EMBL/GenBank/DDBJ whole genome shotgun (WGS) entry which is preliminary data.</text>
</comment>
<evidence type="ECO:0008006" key="2">
    <source>
        <dbReference type="Google" id="ProtNLM"/>
    </source>
</evidence>
<dbReference type="InterPro" id="IPR029063">
    <property type="entry name" value="SAM-dependent_MTases_sf"/>
</dbReference>
<organism evidence="1">
    <name type="scientific">marine sediment metagenome</name>
    <dbReference type="NCBI Taxonomy" id="412755"/>
    <lineage>
        <taxon>unclassified sequences</taxon>
        <taxon>metagenomes</taxon>
        <taxon>ecological metagenomes</taxon>
    </lineage>
</organism>
<proteinExistence type="predicted"/>
<evidence type="ECO:0000313" key="1">
    <source>
        <dbReference type="EMBL" id="GAH18582.1"/>
    </source>
</evidence>